<keyword evidence="3" id="KW-1185">Reference proteome</keyword>
<reference evidence="2 3" key="1">
    <citation type="submission" date="2014-02" db="EMBL/GenBank/DDBJ databases">
        <title>The genome sequence of Colletotrichum fioriniae PJ7.</title>
        <authorList>
            <person name="Baroncelli R."/>
            <person name="Thon M.R."/>
        </authorList>
    </citation>
    <scope>NUCLEOTIDE SEQUENCE [LARGE SCALE GENOMIC DNA]</scope>
    <source>
        <strain evidence="2 3">PJ7</strain>
    </source>
</reference>
<accession>A0A010QEU8</accession>
<dbReference type="KEGG" id="cfj:CFIO01_02892"/>
<dbReference type="Proteomes" id="UP000020467">
    <property type="component" value="Unassembled WGS sequence"/>
</dbReference>
<dbReference type="HOGENOM" id="CLU_2108826_0_0_1"/>
<protein>
    <submittedName>
        <fullName evidence="2">Uncharacterized protein</fullName>
    </submittedName>
</protein>
<dbReference type="EMBL" id="JARH01000912">
    <property type="protein sequence ID" value="EXF75305.1"/>
    <property type="molecule type" value="Genomic_DNA"/>
</dbReference>
<evidence type="ECO:0000256" key="1">
    <source>
        <dbReference type="SAM" id="MobiDB-lite"/>
    </source>
</evidence>
<evidence type="ECO:0000313" key="3">
    <source>
        <dbReference type="Proteomes" id="UP000020467"/>
    </source>
</evidence>
<feature type="compositionally biased region" description="Low complexity" evidence="1">
    <location>
        <begin position="43"/>
        <end position="64"/>
    </location>
</feature>
<sequence>MSSHRSSDPHRKSSRKTTTVPTPSSYNQGQAYVNARYNDGPATTPQQYAYQSSSSTSTMQPYYTDNSSQPSWNTECRTTIPGPQRWLPVVANALNTLKAIRAPRNLLQRIGPTTN</sequence>
<feature type="compositionally biased region" description="Polar residues" evidence="1">
    <location>
        <begin position="65"/>
        <end position="74"/>
    </location>
</feature>
<gene>
    <name evidence="2" type="ORF">CFIO01_02892</name>
</gene>
<feature type="region of interest" description="Disordered" evidence="1">
    <location>
        <begin position="1"/>
        <end position="74"/>
    </location>
</feature>
<organism evidence="2 3">
    <name type="scientific">Colletotrichum fioriniae PJ7</name>
    <dbReference type="NCBI Taxonomy" id="1445577"/>
    <lineage>
        <taxon>Eukaryota</taxon>
        <taxon>Fungi</taxon>
        <taxon>Dikarya</taxon>
        <taxon>Ascomycota</taxon>
        <taxon>Pezizomycotina</taxon>
        <taxon>Sordariomycetes</taxon>
        <taxon>Hypocreomycetidae</taxon>
        <taxon>Glomerellales</taxon>
        <taxon>Glomerellaceae</taxon>
        <taxon>Colletotrichum</taxon>
        <taxon>Colletotrichum acutatum species complex</taxon>
    </lineage>
</organism>
<feature type="compositionally biased region" description="Basic and acidic residues" evidence="1">
    <location>
        <begin position="1"/>
        <end position="11"/>
    </location>
</feature>
<comment type="caution">
    <text evidence="2">The sequence shown here is derived from an EMBL/GenBank/DDBJ whole genome shotgun (WGS) entry which is preliminary data.</text>
</comment>
<proteinExistence type="predicted"/>
<evidence type="ECO:0000313" key="2">
    <source>
        <dbReference type="EMBL" id="EXF75305.1"/>
    </source>
</evidence>
<feature type="compositionally biased region" description="Polar residues" evidence="1">
    <location>
        <begin position="16"/>
        <end position="31"/>
    </location>
</feature>
<dbReference type="AlphaFoldDB" id="A0A010QEU8"/>
<name>A0A010QEU8_9PEZI</name>